<evidence type="ECO:0000313" key="2">
    <source>
        <dbReference type="EMBL" id="PSB23839.1"/>
    </source>
</evidence>
<dbReference type="GO" id="GO:0043565">
    <property type="term" value="F:sequence-specific DNA binding"/>
    <property type="evidence" value="ECO:0007669"/>
    <property type="project" value="TreeGrafter"/>
</dbReference>
<organism evidence="2 3">
    <name type="scientific">Stenomitos frigidus ULC18</name>
    <dbReference type="NCBI Taxonomy" id="2107698"/>
    <lineage>
        <taxon>Bacteria</taxon>
        <taxon>Bacillati</taxon>
        <taxon>Cyanobacteriota</taxon>
        <taxon>Cyanophyceae</taxon>
        <taxon>Leptolyngbyales</taxon>
        <taxon>Leptolyngbyaceae</taxon>
        <taxon>Stenomitos</taxon>
    </lineage>
</organism>
<dbReference type="PANTHER" id="PTHR36966:SF1">
    <property type="entry name" value="REP-ASSOCIATED TYROSINE TRANSPOSASE"/>
    <property type="match status" value="1"/>
</dbReference>
<dbReference type="AlphaFoldDB" id="A0A2T1DTL0"/>
<dbReference type="InterPro" id="IPR052715">
    <property type="entry name" value="RAYT_transposase"/>
</dbReference>
<dbReference type="GO" id="GO:0006313">
    <property type="term" value="P:DNA transposition"/>
    <property type="evidence" value="ECO:0007669"/>
    <property type="project" value="InterPro"/>
</dbReference>
<evidence type="ECO:0000259" key="1">
    <source>
        <dbReference type="SMART" id="SM01321"/>
    </source>
</evidence>
<dbReference type="SUPFAM" id="SSF143422">
    <property type="entry name" value="Transposase IS200-like"/>
    <property type="match status" value="1"/>
</dbReference>
<protein>
    <submittedName>
        <fullName evidence="2">Transposase</fullName>
    </submittedName>
</protein>
<dbReference type="SMART" id="SM01321">
    <property type="entry name" value="Y1_Tnp"/>
    <property type="match status" value="1"/>
</dbReference>
<keyword evidence="3" id="KW-1185">Reference proteome</keyword>
<reference evidence="3" key="1">
    <citation type="submission" date="2018-02" db="EMBL/GenBank/DDBJ databases">
        <authorList>
            <person name="Moore K."/>
            <person name="Momper L."/>
        </authorList>
    </citation>
    <scope>NUCLEOTIDE SEQUENCE [LARGE SCALE GENOMIC DNA]</scope>
    <source>
        <strain evidence="3">ULC18</strain>
    </source>
</reference>
<comment type="caution">
    <text evidence="2">The sequence shown here is derived from an EMBL/GenBank/DDBJ whole genome shotgun (WGS) entry which is preliminary data.</text>
</comment>
<dbReference type="InterPro" id="IPR002686">
    <property type="entry name" value="Transposase_17"/>
</dbReference>
<reference evidence="2 3" key="2">
    <citation type="submission" date="2018-03" db="EMBL/GenBank/DDBJ databases">
        <title>The ancient ancestry and fast evolution of plastids.</title>
        <authorList>
            <person name="Moore K.R."/>
            <person name="Magnabosco C."/>
            <person name="Momper L."/>
            <person name="Gold D.A."/>
            <person name="Bosak T."/>
            <person name="Fournier G.P."/>
        </authorList>
    </citation>
    <scope>NUCLEOTIDE SEQUENCE [LARGE SCALE GENOMIC DNA]</scope>
    <source>
        <strain evidence="2 3">ULC18</strain>
    </source>
</reference>
<dbReference type="InterPro" id="IPR036515">
    <property type="entry name" value="Transposase_17_sf"/>
</dbReference>
<gene>
    <name evidence="2" type="ORF">C7B82_29060</name>
</gene>
<name>A0A2T1DTL0_9CYAN</name>
<evidence type="ECO:0000313" key="3">
    <source>
        <dbReference type="Proteomes" id="UP000239576"/>
    </source>
</evidence>
<dbReference type="Gene3D" id="3.30.70.1290">
    <property type="entry name" value="Transposase IS200-like"/>
    <property type="match status" value="1"/>
</dbReference>
<dbReference type="OrthoDB" id="9788881at2"/>
<sequence length="145" mass="16755">MAGCRSVICSIYFVTFCTWERLELTFAAQQVVMEACQYFHGERYTIFAGVIMLDHVNLLIQPWLKDTGKFWTIGSILHSIKGFSARQVPLVMPHIGLWQDGRHDRLILSDRHFHSTVTSIDQNPVAAYLVKPSEVYPYAWSHLFH</sequence>
<dbReference type="GO" id="GO:0004803">
    <property type="term" value="F:transposase activity"/>
    <property type="evidence" value="ECO:0007669"/>
    <property type="project" value="InterPro"/>
</dbReference>
<proteinExistence type="predicted"/>
<dbReference type="EMBL" id="PVWK01000158">
    <property type="protein sequence ID" value="PSB23839.1"/>
    <property type="molecule type" value="Genomic_DNA"/>
</dbReference>
<accession>A0A2T1DTL0</accession>
<dbReference type="PANTHER" id="PTHR36966">
    <property type="entry name" value="REP-ASSOCIATED TYROSINE TRANSPOSASE"/>
    <property type="match status" value="1"/>
</dbReference>
<feature type="domain" description="Transposase IS200-like" evidence="1">
    <location>
        <begin position="7"/>
        <end position="123"/>
    </location>
</feature>
<dbReference type="Proteomes" id="UP000239576">
    <property type="component" value="Unassembled WGS sequence"/>
</dbReference>